<evidence type="ECO:0000313" key="12">
    <source>
        <dbReference type="Proteomes" id="UP000276985"/>
    </source>
</evidence>
<dbReference type="PANTHER" id="PTHR21666:SF288">
    <property type="entry name" value="CELL DIVISION PROTEIN YTFB"/>
    <property type="match status" value="1"/>
</dbReference>
<gene>
    <name evidence="11" type="ORF">DY940_21680</name>
</gene>
<dbReference type="EMBL" id="RXTL01000028">
    <property type="protein sequence ID" value="RTS43073.1"/>
    <property type="molecule type" value="Genomic_DNA"/>
</dbReference>
<proteinExistence type="predicted"/>
<protein>
    <submittedName>
        <fullName evidence="11">M23 family metallopeptidase</fullName>
    </submittedName>
</protein>
<sequence length="418" mass="45422">MQHKRSRALASSSSPFLLAVLALAVSGAASAHDEGLPAFRYTAELLERLQLPSVALPLNDDLFLYGRDAEAFDLEAYLALNAPALRDRSEYLEHWSGYYSINPKVLLTLMVMQSGPLGAPDPQALAAPLGRLSAKQGFEAQVRDVLQQLSRRYYGFEEYRLRQAAAASTVAENGLNPASAALLGLLLQDTAKADANGGHPLGAYAETFQRLFGTPSQALLQPRNRAARQLQAKAALVPPANLMQLPWRQGYSWQPNGAHSNSGSGYPLSSIDASYDWPRWGSPTYSVVAAHAGTVRVLSRCQVRVTHPSGWATNYYHMDRIQVSNGQQVSADTKLGIYASDINTALCEGGSSTGPHLHFSLLYNGAFVSLQGVNLGPYRINVGSGNYDNDCRRFYLYNQSAGTPHCAFRPLYNPGLAF</sequence>
<comment type="cofactor">
    <cofactor evidence="7">
        <name>Zn(2+)</name>
        <dbReference type="ChEBI" id="CHEBI:29105"/>
    </cofactor>
    <text evidence="7">Binds 1 zinc ion per subunit.</text>
</comment>
<keyword evidence="3" id="KW-0378">Hydrolase</keyword>
<name>A0ABD7JYR5_PSEAI</name>
<dbReference type="InterPro" id="IPR011055">
    <property type="entry name" value="Dup_hybrid_motif"/>
</dbReference>
<dbReference type="Pfam" id="PF01551">
    <property type="entry name" value="Peptidase_M23"/>
    <property type="match status" value="1"/>
</dbReference>
<dbReference type="GO" id="GO:0006508">
    <property type="term" value="P:proteolysis"/>
    <property type="evidence" value="ECO:0007669"/>
    <property type="project" value="UniProtKB-KW"/>
</dbReference>
<evidence type="ECO:0000256" key="2">
    <source>
        <dbReference type="ARBA" id="ARBA00022723"/>
    </source>
</evidence>
<evidence type="ECO:0000256" key="7">
    <source>
        <dbReference type="PIRSR" id="PIRSR600841-2"/>
    </source>
</evidence>
<dbReference type="InterPro" id="IPR050570">
    <property type="entry name" value="Cell_wall_metabolism_enzyme"/>
</dbReference>
<reference evidence="11 12" key="1">
    <citation type="submission" date="2018-12" db="EMBL/GenBank/DDBJ databases">
        <title>Pseudomonas aeruginosa Diversity Panel.</title>
        <authorList>
            <person name="Snesrud E."/>
            <person name="Mcgann P."/>
        </authorList>
    </citation>
    <scope>NUCLEOTIDE SEQUENCE [LARGE SCALE GENOMIC DNA]</scope>
    <source>
        <strain evidence="11 12">MRSN6241</strain>
    </source>
</reference>
<feature type="binding site" evidence="7">
    <location>
        <position position="358"/>
    </location>
    <ligand>
        <name>Zn(2+)</name>
        <dbReference type="ChEBI" id="CHEBI:29105"/>
    </ligand>
</feature>
<evidence type="ECO:0000313" key="11">
    <source>
        <dbReference type="EMBL" id="RTS43073.1"/>
    </source>
</evidence>
<organism evidence="11 12">
    <name type="scientific">Pseudomonas aeruginosa</name>
    <dbReference type="NCBI Taxonomy" id="287"/>
    <lineage>
        <taxon>Bacteria</taxon>
        <taxon>Pseudomonadati</taxon>
        <taxon>Pseudomonadota</taxon>
        <taxon>Gammaproteobacteria</taxon>
        <taxon>Pseudomonadales</taxon>
        <taxon>Pseudomonadaceae</taxon>
        <taxon>Pseudomonas</taxon>
    </lineage>
</organism>
<dbReference type="RefSeq" id="WP_126593923.1">
    <property type="nucleotide sequence ID" value="NZ_RXTL01000028.1"/>
</dbReference>
<dbReference type="Gene3D" id="2.70.70.10">
    <property type="entry name" value="Glucose Permease (Domain IIA)"/>
    <property type="match status" value="1"/>
</dbReference>
<evidence type="ECO:0000256" key="3">
    <source>
        <dbReference type="ARBA" id="ARBA00022801"/>
    </source>
</evidence>
<feature type="chain" id="PRO_5044881893" evidence="9">
    <location>
        <begin position="32"/>
        <end position="418"/>
    </location>
</feature>
<feature type="active site" description="Proton donor/acceptor" evidence="6">
    <location>
        <position position="317"/>
    </location>
</feature>
<keyword evidence="2 7" id="KW-0479">Metal-binding</keyword>
<dbReference type="GO" id="GO:0008237">
    <property type="term" value="F:metallopeptidase activity"/>
    <property type="evidence" value="ECO:0007669"/>
    <property type="project" value="UniProtKB-KW"/>
</dbReference>
<evidence type="ECO:0000256" key="5">
    <source>
        <dbReference type="ARBA" id="ARBA00023049"/>
    </source>
</evidence>
<dbReference type="Proteomes" id="UP000276985">
    <property type="component" value="Unassembled WGS sequence"/>
</dbReference>
<accession>A0ABD7JYR5</accession>
<keyword evidence="9" id="KW-0732">Signal</keyword>
<feature type="disulfide bond" evidence="8">
    <location>
        <begin position="391"/>
        <end position="406"/>
    </location>
</feature>
<dbReference type="AlphaFoldDB" id="A0ABD7JYR5"/>
<keyword evidence="8" id="KW-1015">Disulfide bond</keyword>
<feature type="disulfide bond" evidence="8">
    <location>
        <begin position="301"/>
        <end position="347"/>
    </location>
</feature>
<feature type="active site" description="Proton donor/acceptor" evidence="6">
    <location>
        <position position="356"/>
    </location>
</feature>
<evidence type="ECO:0000256" key="9">
    <source>
        <dbReference type="SAM" id="SignalP"/>
    </source>
</evidence>
<dbReference type="PRINTS" id="PR00933">
    <property type="entry name" value="BLYTICPTASE"/>
</dbReference>
<comment type="caution">
    <text evidence="11">The sequence shown here is derived from an EMBL/GenBank/DDBJ whole genome shotgun (WGS) entry which is preliminary data.</text>
</comment>
<feature type="domain" description="M23ase beta-sheet core" evidence="10">
    <location>
        <begin position="286"/>
        <end position="367"/>
    </location>
</feature>
<dbReference type="GO" id="GO:0046872">
    <property type="term" value="F:metal ion binding"/>
    <property type="evidence" value="ECO:0007669"/>
    <property type="project" value="UniProtKB-KW"/>
</dbReference>
<evidence type="ECO:0000256" key="6">
    <source>
        <dbReference type="PIRSR" id="PIRSR600841-1"/>
    </source>
</evidence>
<keyword evidence="1" id="KW-0645">Protease</keyword>
<dbReference type="PANTHER" id="PTHR21666">
    <property type="entry name" value="PEPTIDASE-RELATED"/>
    <property type="match status" value="1"/>
</dbReference>
<dbReference type="SUPFAM" id="SSF51261">
    <property type="entry name" value="Duplicated hybrid motif"/>
    <property type="match status" value="1"/>
</dbReference>
<dbReference type="InterPro" id="IPR016047">
    <property type="entry name" value="M23ase_b-sheet_dom"/>
</dbReference>
<feature type="signal peptide" evidence="9">
    <location>
        <begin position="1"/>
        <end position="31"/>
    </location>
</feature>
<evidence type="ECO:0000256" key="8">
    <source>
        <dbReference type="PIRSR" id="PIRSR600841-3"/>
    </source>
</evidence>
<keyword evidence="5" id="KW-0482">Metalloprotease</keyword>
<feature type="binding site" evidence="7">
    <location>
        <position position="259"/>
    </location>
    <ligand>
        <name>Zn(2+)</name>
        <dbReference type="ChEBI" id="CHEBI:29105"/>
    </ligand>
</feature>
<keyword evidence="4 7" id="KW-0862">Zinc</keyword>
<evidence type="ECO:0000256" key="4">
    <source>
        <dbReference type="ARBA" id="ARBA00022833"/>
    </source>
</evidence>
<evidence type="ECO:0000256" key="1">
    <source>
        <dbReference type="ARBA" id="ARBA00022670"/>
    </source>
</evidence>
<evidence type="ECO:0000259" key="10">
    <source>
        <dbReference type="Pfam" id="PF01551"/>
    </source>
</evidence>
<dbReference type="CDD" id="cd12797">
    <property type="entry name" value="M23_peptidase"/>
    <property type="match status" value="1"/>
</dbReference>
<dbReference type="InterPro" id="IPR000841">
    <property type="entry name" value="Pept_M23A_Blytic"/>
</dbReference>
<feature type="binding site" evidence="7">
    <location>
        <position position="272"/>
    </location>
    <ligand>
        <name>Zn(2+)</name>
        <dbReference type="ChEBI" id="CHEBI:29105"/>
    </ligand>
</feature>